<dbReference type="GO" id="GO:0004129">
    <property type="term" value="F:cytochrome-c oxidase activity"/>
    <property type="evidence" value="ECO:0007669"/>
    <property type="project" value="UniProtKB-EC"/>
</dbReference>
<dbReference type="Pfam" id="PF00116">
    <property type="entry name" value="COX2"/>
    <property type="match status" value="1"/>
</dbReference>
<evidence type="ECO:0000256" key="18">
    <source>
        <dbReference type="SAM" id="SignalP"/>
    </source>
</evidence>
<dbReference type="PRINTS" id="PR01166">
    <property type="entry name" value="CYCOXIDASEII"/>
</dbReference>
<evidence type="ECO:0000256" key="6">
    <source>
        <dbReference type="ARBA" id="ARBA00022692"/>
    </source>
</evidence>
<keyword evidence="5 15" id="KW-0679">Respiratory chain</keyword>
<dbReference type="EMBL" id="CP049056">
    <property type="protein sequence ID" value="QIE56231.1"/>
    <property type="molecule type" value="Genomic_DNA"/>
</dbReference>
<dbReference type="SUPFAM" id="SSF81464">
    <property type="entry name" value="Cytochrome c oxidase subunit II-like, transmembrane region"/>
    <property type="match status" value="1"/>
</dbReference>
<dbReference type="PROSITE" id="PS00078">
    <property type="entry name" value="COX2"/>
    <property type="match status" value="1"/>
</dbReference>
<evidence type="ECO:0000256" key="1">
    <source>
        <dbReference type="ARBA" id="ARBA00001971"/>
    </source>
</evidence>
<comment type="catalytic activity">
    <reaction evidence="14 16">
        <text>4 Fe(II)-[cytochrome c] + O2 + 8 H(+)(in) = 4 Fe(III)-[cytochrome c] + 2 H2O + 4 H(+)(out)</text>
        <dbReference type="Rhea" id="RHEA:11436"/>
        <dbReference type="Rhea" id="RHEA-COMP:10350"/>
        <dbReference type="Rhea" id="RHEA-COMP:14399"/>
        <dbReference type="ChEBI" id="CHEBI:15377"/>
        <dbReference type="ChEBI" id="CHEBI:15378"/>
        <dbReference type="ChEBI" id="CHEBI:15379"/>
        <dbReference type="ChEBI" id="CHEBI:29033"/>
        <dbReference type="ChEBI" id="CHEBI:29034"/>
        <dbReference type="EC" id="7.1.1.9"/>
    </reaction>
</comment>
<evidence type="ECO:0000256" key="7">
    <source>
        <dbReference type="ARBA" id="ARBA00022723"/>
    </source>
</evidence>
<dbReference type="InterPro" id="IPR036257">
    <property type="entry name" value="Cyt_c_oxidase_su2_TM_sf"/>
</dbReference>
<evidence type="ECO:0000256" key="8">
    <source>
        <dbReference type="ARBA" id="ARBA00022967"/>
    </source>
</evidence>
<comment type="subcellular location">
    <subcellularLocation>
        <location evidence="15">Cell membrane</location>
        <topology evidence="15">Multi-pass membrane protein</topology>
    </subcellularLocation>
    <subcellularLocation>
        <location evidence="2">Membrane</location>
        <topology evidence="2">Multi-pass membrane protein</topology>
    </subcellularLocation>
</comment>
<feature type="signal peptide" evidence="18">
    <location>
        <begin position="1"/>
        <end position="21"/>
    </location>
</feature>
<accession>A0A7L5BXS0</accession>
<feature type="transmembrane region" description="Helical" evidence="17">
    <location>
        <begin position="56"/>
        <end position="77"/>
    </location>
</feature>
<dbReference type="Gene3D" id="2.60.40.420">
    <property type="entry name" value="Cupredoxins - blue copper proteins"/>
    <property type="match status" value="1"/>
</dbReference>
<evidence type="ECO:0000313" key="21">
    <source>
        <dbReference type="EMBL" id="QIE56231.1"/>
    </source>
</evidence>
<organism evidence="21 22">
    <name type="scientific">Pikeienuella piscinae</name>
    <dbReference type="NCBI Taxonomy" id="2748098"/>
    <lineage>
        <taxon>Bacteria</taxon>
        <taxon>Pseudomonadati</taxon>
        <taxon>Pseudomonadota</taxon>
        <taxon>Alphaproteobacteria</taxon>
        <taxon>Rhodobacterales</taxon>
        <taxon>Paracoccaceae</taxon>
        <taxon>Pikeienuella</taxon>
    </lineage>
</organism>
<evidence type="ECO:0000256" key="15">
    <source>
        <dbReference type="RuleBase" id="RU000456"/>
    </source>
</evidence>
<comment type="cofactor">
    <cofactor evidence="1">
        <name>heme</name>
        <dbReference type="ChEBI" id="CHEBI:30413"/>
    </cofactor>
</comment>
<dbReference type="InterPro" id="IPR002429">
    <property type="entry name" value="CcO_II-like_C"/>
</dbReference>
<keyword evidence="18" id="KW-0732">Signal</keyword>
<comment type="similarity">
    <text evidence="3 15">Belongs to the cytochrome c oxidase subunit 2 family.</text>
</comment>
<evidence type="ECO:0000256" key="10">
    <source>
        <dbReference type="ARBA" id="ARBA00022989"/>
    </source>
</evidence>
<keyword evidence="9 15" id="KW-0249">Electron transport</keyword>
<name>A0A7L5BXS0_9RHOB</name>
<dbReference type="SUPFAM" id="SSF49503">
    <property type="entry name" value="Cupredoxins"/>
    <property type="match status" value="1"/>
</dbReference>
<proteinExistence type="inferred from homology"/>
<feature type="transmembrane region" description="Helical" evidence="17">
    <location>
        <begin position="98"/>
        <end position="120"/>
    </location>
</feature>
<dbReference type="InterPro" id="IPR014222">
    <property type="entry name" value="Cyt_c_oxidase_su2"/>
</dbReference>
<dbReference type="InterPro" id="IPR008972">
    <property type="entry name" value="Cupredoxin"/>
</dbReference>
<keyword evidence="11 16" id="KW-0186">Copper</keyword>
<gene>
    <name evidence="21" type="primary">coxB</name>
    <name evidence="21" type="ORF">G5B40_12640</name>
</gene>
<dbReference type="InterPro" id="IPR045187">
    <property type="entry name" value="CcO_II"/>
</dbReference>
<keyword evidence="7 16" id="KW-0479">Metal-binding</keyword>
<evidence type="ECO:0000256" key="14">
    <source>
        <dbReference type="ARBA" id="ARBA00047816"/>
    </source>
</evidence>
<dbReference type="Pfam" id="PF02790">
    <property type="entry name" value="COX2_TM"/>
    <property type="match status" value="1"/>
</dbReference>
<dbReference type="PANTHER" id="PTHR22888:SF9">
    <property type="entry name" value="CYTOCHROME C OXIDASE SUBUNIT 2"/>
    <property type="match status" value="1"/>
</dbReference>
<comment type="function">
    <text evidence="13 16">Subunits I and II form the functional core of the enzyme complex. Electrons originating in cytochrome c are transferred via heme a and Cu(A) to the binuclear center formed by heme a3 and Cu(B).</text>
</comment>
<dbReference type="AlphaFoldDB" id="A0A7L5BXS0"/>
<dbReference type="KEGG" id="hdh:G5B40_12640"/>
<dbReference type="RefSeq" id="WP_165099193.1">
    <property type="nucleotide sequence ID" value="NZ_CP049056.1"/>
</dbReference>
<feature type="chain" id="PRO_5029862213" description="Cytochrome c oxidase subunit 2" evidence="18">
    <location>
        <begin position="22"/>
        <end position="283"/>
    </location>
</feature>
<dbReference type="PANTHER" id="PTHR22888">
    <property type="entry name" value="CYTOCHROME C OXIDASE, SUBUNIT II"/>
    <property type="match status" value="1"/>
</dbReference>
<evidence type="ECO:0000256" key="13">
    <source>
        <dbReference type="ARBA" id="ARBA00024688"/>
    </source>
</evidence>
<evidence type="ECO:0000256" key="5">
    <source>
        <dbReference type="ARBA" id="ARBA00022660"/>
    </source>
</evidence>
<dbReference type="NCBIfam" id="TIGR02866">
    <property type="entry name" value="CoxB"/>
    <property type="match status" value="1"/>
</dbReference>
<evidence type="ECO:0000256" key="12">
    <source>
        <dbReference type="ARBA" id="ARBA00023136"/>
    </source>
</evidence>
<dbReference type="GO" id="GO:0042773">
    <property type="term" value="P:ATP synthesis coupled electron transport"/>
    <property type="evidence" value="ECO:0007669"/>
    <property type="project" value="TreeGrafter"/>
</dbReference>
<feature type="domain" description="Cytochrome oxidase subunit II copper A binding" evidence="19">
    <location>
        <begin position="127"/>
        <end position="263"/>
    </location>
</feature>
<dbReference type="Proteomes" id="UP000503336">
    <property type="component" value="Chromosome"/>
</dbReference>
<evidence type="ECO:0000256" key="3">
    <source>
        <dbReference type="ARBA" id="ARBA00007866"/>
    </source>
</evidence>
<keyword evidence="6 15" id="KW-0812">Transmembrane</keyword>
<keyword evidence="22" id="KW-1185">Reference proteome</keyword>
<feature type="domain" description="Cytochrome oxidase subunit II transmembrane region profile" evidence="20">
    <location>
        <begin position="31"/>
        <end position="126"/>
    </location>
</feature>
<keyword evidence="4 15" id="KW-0813">Transport</keyword>
<evidence type="ECO:0000259" key="20">
    <source>
        <dbReference type="PROSITE" id="PS50999"/>
    </source>
</evidence>
<evidence type="ECO:0000313" key="22">
    <source>
        <dbReference type="Proteomes" id="UP000503336"/>
    </source>
</evidence>
<protein>
    <recommendedName>
        <fullName evidence="16">Cytochrome c oxidase subunit 2</fullName>
        <ecNumber evidence="16">7.1.1.9</ecNumber>
    </recommendedName>
</protein>
<keyword evidence="12 17" id="KW-0472">Membrane</keyword>
<evidence type="ECO:0000256" key="17">
    <source>
        <dbReference type="SAM" id="Phobius"/>
    </source>
</evidence>
<keyword evidence="10 17" id="KW-1133">Transmembrane helix</keyword>
<keyword evidence="21" id="KW-0560">Oxidoreductase</keyword>
<evidence type="ECO:0000259" key="19">
    <source>
        <dbReference type="PROSITE" id="PS50857"/>
    </source>
</evidence>
<dbReference type="FunFam" id="2.60.40.420:FF:000001">
    <property type="entry name" value="Cytochrome c oxidase subunit 2"/>
    <property type="match status" value="1"/>
</dbReference>
<evidence type="ECO:0000256" key="2">
    <source>
        <dbReference type="ARBA" id="ARBA00004141"/>
    </source>
</evidence>
<evidence type="ECO:0000256" key="11">
    <source>
        <dbReference type="ARBA" id="ARBA00023008"/>
    </source>
</evidence>
<dbReference type="InterPro" id="IPR001505">
    <property type="entry name" value="Copper_CuA"/>
</dbReference>
<sequence length="283" mass="30576">MMFTPSKILYGLAASATAVFAAPAMAESIGKPHSGGIGFQPGVTELAHDLHWFDAILHWVSAGIVLLVVVLLAIVILRFNAKKNPTPARFTHHALLEVAWTAAPIVVLIVLGAISLPILYKQLTIPDADLTIKATGNQWYWSYDYPDEEISFDALLLPREDLEPNGYQADEYLLAADAAVVVPVNATVHVLVTGSDVIHAWTVPAFGVKVDAVPGRLNELWFAADTIGTYFGQCSELCGKDHSFMPIVVKVVSQEDYDAWLETTRTAQGLPAKTAIEVASAAE</sequence>
<dbReference type="Gene3D" id="1.10.287.90">
    <property type="match status" value="1"/>
</dbReference>
<evidence type="ECO:0000256" key="9">
    <source>
        <dbReference type="ARBA" id="ARBA00022982"/>
    </source>
</evidence>
<evidence type="ECO:0000256" key="16">
    <source>
        <dbReference type="RuleBase" id="RU004024"/>
    </source>
</evidence>
<evidence type="ECO:0000256" key="4">
    <source>
        <dbReference type="ARBA" id="ARBA00022448"/>
    </source>
</evidence>
<dbReference type="GO" id="GO:0005886">
    <property type="term" value="C:plasma membrane"/>
    <property type="evidence" value="ECO:0007669"/>
    <property type="project" value="UniProtKB-SubCell"/>
</dbReference>
<dbReference type="GO" id="GO:0016491">
    <property type="term" value="F:oxidoreductase activity"/>
    <property type="evidence" value="ECO:0007669"/>
    <property type="project" value="UniProtKB-KW"/>
</dbReference>
<keyword evidence="8" id="KW-1278">Translocase</keyword>
<dbReference type="PROSITE" id="PS50999">
    <property type="entry name" value="COX2_TM"/>
    <property type="match status" value="1"/>
</dbReference>
<dbReference type="GO" id="GO:0005507">
    <property type="term" value="F:copper ion binding"/>
    <property type="evidence" value="ECO:0007669"/>
    <property type="project" value="InterPro"/>
</dbReference>
<dbReference type="InterPro" id="IPR011759">
    <property type="entry name" value="Cyt_c_oxidase_su2_TM_dom"/>
</dbReference>
<comment type="cofactor">
    <cofactor evidence="16">
        <name>Cu cation</name>
        <dbReference type="ChEBI" id="CHEBI:23378"/>
    </cofactor>
    <text evidence="16">Binds a copper A center.</text>
</comment>
<reference evidence="21 22" key="1">
    <citation type="submission" date="2020-02" db="EMBL/GenBank/DDBJ databases">
        <title>complete genome sequence of Rhodobacteraceae bacterium.</title>
        <authorList>
            <person name="Park J."/>
            <person name="Kim Y.-S."/>
            <person name="Kim K.-H."/>
        </authorList>
    </citation>
    <scope>NUCLEOTIDE SEQUENCE [LARGE SCALE GENOMIC DNA]</scope>
    <source>
        <strain evidence="21 22">RR4-56</strain>
    </source>
</reference>
<dbReference type="PROSITE" id="PS50857">
    <property type="entry name" value="COX2_CUA"/>
    <property type="match status" value="1"/>
</dbReference>
<dbReference type="EC" id="7.1.1.9" evidence="16"/>